<proteinExistence type="predicted"/>
<organism evidence="1 2">
    <name type="scientific">Bacillus songklensis</name>
    <dbReference type="NCBI Taxonomy" id="1069116"/>
    <lineage>
        <taxon>Bacteria</taxon>
        <taxon>Bacillati</taxon>
        <taxon>Bacillota</taxon>
        <taxon>Bacilli</taxon>
        <taxon>Bacillales</taxon>
        <taxon>Bacillaceae</taxon>
        <taxon>Bacillus</taxon>
    </lineage>
</organism>
<dbReference type="InterPro" id="IPR025013">
    <property type="entry name" value="DUF3907"/>
</dbReference>
<reference evidence="2" key="1">
    <citation type="journal article" date="2019" name="Int. J. Syst. Evol. Microbiol.">
        <title>The Global Catalogue of Microorganisms (GCM) 10K type strain sequencing project: providing services to taxonomists for standard genome sequencing and annotation.</title>
        <authorList>
            <consortium name="The Broad Institute Genomics Platform"/>
            <consortium name="The Broad Institute Genome Sequencing Center for Infectious Disease"/>
            <person name="Wu L."/>
            <person name="Ma J."/>
        </authorList>
    </citation>
    <scope>NUCLEOTIDE SEQUENCE [LARGE SCALE GENOMIC DNA]</scope>
    <source>
        <strain evidence="2">CCUG 61889</strain>
    </source>
</reference>
<accession>A0ABV8AYN1</accession>
<evidence type="ECO:0000313" key="1">
    <source>
        <dbReference type="EMBL" id="MFC3882775.1"/>
    </source>
</evidence>
<keyword evidence="2" id="KW-1185">Reference proteome</keyword>
<dbReference type="Pfam" id="PF13047">
    <property type="entry name" value="DUF3907"/>
    <property type="match status" value="1"/>
</dbReference>
<gene>
    <name evidence="1" type="ORF">ACFOU2_04370</name>
</gene>
<comment type="caution">
    <text evidence="1">The sequence shown here is derived from an EMBL/GenBank/DDBJ whole genome shotgun (WGS) entry which is preliminary data.</text>
</comment>
<dbReference type="Proteomes" id="UP001595752">
    <property type="component" value="Unassembled WGS sequence"/>
</dbReference>
<dbReference type="RefSeq" id="WP_377912551.1">
    <property type="nucleotide sequence ID" value="NZ_JBHRZT010000020.1"/>
</dbReference>
<protein>
    <submittedName>
        <fullName evidence="1">YpuI family protein</fullName>
    </submittedName>
</protein>
<name>A0ABV8AYN1_9BACI</name>
<sequence length="162" mass="18856">MANTVVKSQIELVEQKLASSVGGLNQYLNHVTISNLKEEMEADESEYGLLLSNLRRLAVFCEEGFDACRVISSTEPFRKAAAERTLYRVYHQCIEEFFNPKHDLWYEDSRSAYTGRNSIKYRKAAPESVKRLISSLESDFQLMREELQFYETDYVTKMKQSQ</sequence>
<dbReference type="EMBL" id="JBHRZT010000020">
    <property type="protein sequence ID" value="MFC3882775.1"/>
    <property type="molecule type" value="Genomic_DNA"/>
</dbReference>
<evidence type="ECO:0000313" key="2">
    <source>
        <dbReference type="Proteomes" id="UP001595752"/>
    </source>
</evidence>